<keyword evidence="1" id="KW-0472">Membrane</keyword>
<keyword evidence="1" id="KW-0812">Transmembrane</keyword>
<protein>
    <submittedName>
        <fullName evidence="2">Uncharacterized protein</fullName>
    </submittedName>
</protein>
<accession>A0ABQ2AFU1</accession>
<sequence>MATIFAIFPIAAAGLYLSFYTPATGVYNQLPLVDRFFSLMDTESGTGAYRLQIYDLAYSDINASGRWFFGSGMNTFSQHNLVDPTNVGAAYLSSVWWALLYDVGIIGLIFFVAILLVGFVGAERKIGALAVYVVVLVCASTTNLIWFAYPWLYWGLIGLRESSAGREAALSHGLSDGHKPLERFRYPISPKDVLG</sequence>
<feature type="transmembrane region" description="Helical" evidence="1">
    <location>
        <begin position="129"/>
        <end position="149"/>
    </location>
</feature>
<keyword evidence="3" id="KW-1185">Reference proteome</keyword>
<dbReference type="Proteomes" id="UP000643279">
    <property type="component" value="Unassembled WGS sequence"/>
</dbReference>
<comment type="caution">
    <text evidence="2">The sequence shown here is derived from an EMBL/GenBank/DDBJ whole genome shotgun (WGS) entry which is preliminary data.</text>
</comment>
<evidence type="ECO:0000256" key="1">
    <source>
        <dbReference type="SAM" id="Phobius"/>
    </source>
</evidence>
<name>A0ABQ2AFU1_9MICC</name>
<proteinExistence type="predicted"/>
<organism evidence="2 3">
    <name type="scientific">Arthrobacter liuii</name>
    <dbReference type="NCBI Taxonomy" id="1476996"/>
    <lineage>
        <taxon>Bacteria</taxon>
        <taxon>Bacillati</taxon>
        <taxon>Actinomycetota</taxon>
        <taxon>Actinomycetes</taxon>
        <taxon>Micrococcales</taxon>
        <taxon>Micrococcaceae</taxon>
        <taxon>Arthrobacter</taxon>
    </lineage>
</organism>
<gene>
    <name evidence="2" type="ORF">GCM10007170_06380</name>
</gene>
<keyword evidence="1" id="KW-1133">Transmembrane helix</keyword>
<dbReference type="EMBL" id="BMFW01000002">
    <property type="protein sequence ID" value="GGH91077.1"/>
    <property type="molecule type" value="Genomic_DNA"/>
</dbReference>
<evidence type="ECO:0000313" key="3">
    <source>
        <dbReference type="Proteomes" id="UP000643279"/>
    </source>
</evidence>
<evidence type="ECO:0000313" key="2">
    <source>
        <dbReference type="EMBL" id="GGH91077.1"/>
    </source>
</evidence>
<feature type="transmembrane region" description="Helical" evidence="1">
    <location>
        <begin position="95"/>
        <end position="122"/>
    </location>
</feature>
<reference evidence="3" key="1">
    <citation type="journal article" date="2019" name="Int. J. Syst. Evol. Microbiol.">
        <title>The Global Catalogue of Microorganisms (GCM) 10K type strain sequencing project: providing services to taxonomists for standard genome sequencing and annotation.</title>
        <authorList>
            <consortium name="The Broad Institute Genomics Platform"/>
            <consortium name="The Broad Institute Genome Sequencing Center for Infectious Disease"/>
            <person name="Wu L."/>
            <person name="Ma J."/>
        </authorList>
    </citation>
    <scope>NUCLEOTIDE SEQUENCE [LARGE SCALE GENOMIC DNA]</scope>
    <source>
        <strain evidence="3">CGMCC 1.12778</strain>
    </source>
</reference>